<feature type="compositionally biased region" description="Polar residues" evidence="1">
    <location>
        <begin position="734"/>
        <end position="754"/>
    </location>
</feature>
<feature type="compositionally biased region" description="Low complexity" evidence="1">
    <location>
        <begin position="537"/>
        <end position="547"/>
    </location>
</feature>
<name>A0A077QXN1_9BASI</name>
<feature type="region of interest" description="Disordered" evidence="1">
    <location>
        <begin position="140"/>
        <end position="189"/>
    </location>
</feature>
<feature type="region of interest" description="Disordered" evidence="1">
    <location>
        <begin position="89"/>
        <end position="108"/>
    </location>
</feature>
<feature type="compositionally biased region" description="Basic and acidic residues" evidence="1">
    <location>
        <begin position="391"/>
        <end position="405"/>
    </location>
</feature>
<feature type="region of interest" description="Disordered" evidence="1">
    <location>
        <begin position="956"/>
        <end position="1005"/>
    </location>
</feature>
<evidence type="ECO:0000313" key="2">
    <source>
        <dbReference type="EMBL" id="CDI51371.1"/>
    </source>
</evidence>
<feature type="compositionally biased region" description="Polar residues" evidence="1">
    <location>
        <begin position="140"/>
        <end position="154"/>
    </location>
</feature>
<dbReference type="AlphaFoldDB" id="A0A077QXN1"/>
<proteinExistence type="predicted"/>
<feature type="compositionally biased region" description="Polar residues" evidence="1">
    <location>
        <begin position="314"/>
        <end position="327"/>
    </location>
</feature>
<feature type="compositionally biased region" description="Basic and acidic residues" evidence="1">
    <location>
        <begin position="93"/>
        <end position="108"/>
    </location>
</feature>
<reference evidence="2" key="1">
    <citation type="journal article" date="2014" name="Genome Biol. Evol.">
        <title>Gene Loss Rather Than Gene Gain Is Associated with a Host Jump from Monocots to Dicots in the Smut Fungus Melanopsichium pennsylvanicum.</title>
        <authorList>
            <person name="Sharma R."/>
            <person name="Mishra B."/>
            <person name="Runge F."/>
            <person name="Thines M."/>
        </authorList>
    </citation>
    <scope>NUCLEOTIDE SEQUENCE</scope>
    <source>
        <strain evidence="2">4</strain>
    </source>
</reference>
<feature type="region of interest" description="Disordered" evidence="1">
    <location>
        <begin position="523"/>
        <end position="585"/>
    </location>
</feature>
<feature type="compositionally biased region" description="Polar residues" evidence="1">
    <location>
        <begin position="901"/>
        <end position="922"/>
    </location>
</feature>
<feature type="compositionally biased region" description="Basic and acidic residues" evidence="1">
    <location>
        <begin position="619"/>
        <end position="632"/>
    </location>
</feature>
<feature type="compositionally biased region" description="Basic and acidic residues" evidence="1">
    <location>
        <begin position="956"/>
        <end position="967"/>
    </location>
</feature>
<feature type="compositionally biased region" description="Basic and acidic residues" evidence="1">
    <location>
        <begin position="562"/>
        <end position="585"/>
    </location>
</feature>
<feature type="compositionally biased region" description="Low complexity" evidence="1">
    <location>
        <begin position="368"/>
        <end position="383"/>
    </location>
</feature>
<feature type="compositionally biased region" description="Basic and acidic residues" evidence="1">
    <location>
        <begin position="349"/>
        <end position="360"/>
    </location>
</feature>
<dbReference type="EMBL" id="HG529499">
    <property type="protein sequence ID" value="CDI51371.1"/>
    <property type="molecule type" value="Genomic_DNA"/>
</dbReference>
<feature type="compositionally biased region" description="Pro residues" evidence="1">
    <location>
        <begin position="996"/>
        <end position="1005"/>
    </location>
</feature>
<feature type="region of interest" description="Disordered" evidence="1">
    <location>
        <begin position="899"/>
        <end position="937"/>
    </location>
</feature>
<feature type="compositionally biased region" description="Low complexity" evidence="1">
    <location>
        <begin position="273"/>
        <end position="283"/>
    </location>
</feature>
<evidence type="ECO:0000256" key="1">
    <source>
        <dbReference type="SAM" id="MobiDB-lite"/>
    </source>
</evidence>
<feature type="region of interest" description="Disordered" evidence="1">
    <location>
        <begin position="709"/>
        <end position="760"/>
    </location>
</feature>
<sequence length="1005" mass="110510">MVSLQANWTSSMTVATSIQTVSAQDGDVSDTASQIATPQAILFPAPPSREQRIYEAVSIGSTCRSASTCDHTLRIHRRVHPFANHDSPFPEPHGWRRDRNGASEKDEKSAWRIGGAEELVNEPLEQLSPAYYDDPELRMAQQQHAADRYQTISPKASKPLRKSNNPPEARKHVLWRRPQMSPGLPTSYSHDLSRFQASSSLCSPAPSPQTLQALHIDSTASSPCLSVRSRQSSITKFQGPTRHSSMPALIPSPALHFETRDNHPWPRQIAASIASPSRPSSIACVQTSSRNNSPHRASSSGHSHSRGPSLSHSIQTQRTSTQGSRPSSVIGYDNPKPGTSRDPSMGSRALRDVHDGDRFETGPASVQPAPRLSALPPRPILLSQAAPQDGDTVHERPQEAREQRRAQPSPNDATTSLVMTEIERSPHYLEPYNSCEAIMLPRPRLRSRSLGNAIVVQRVHAAPERFWHRESTGNSNARVRLAPTSSVTASPERLGSRLRTQSESAQPKDARLVLHERIPPPVPIELIPPPVPPKDFALPSSGLLPSKSLPPTPSPAASPNTDAKRESDDSHERLEAPELLQRNREIDEERQAWREEHKSSLGANIIPLRDRLSPCLRDPSQDEFPRNRRAEGARSNSTYDIQASPIKVQRVWNQDGTEQTFLVVHRQHGHLYSSKKMMSVSSPDLRAVHASHSQRSHLGKSLATRLTGLTGLTSKARGRASSKLQDSPLPPARDTSTLQAAAKSPSVSATSLGPTSGRERKLVSDETVIIGKFPQPVQRNESEGIALGIESRFDDTMLATSTVQREPCSGYRPAGTHDEIKAQLSERSPALIRRGTGAHPDTNPDQTQRVDRLTWLDPGSNTFMQDQFMMPSRWLADRQSDTGRAYQVLSKEAGRFEQTPELLSSVSTNCSDSNYLGQSRGSPTGPPTRDSDTSHQVRDKAATLALTLNRVQEARIEPVRHEEHSNTRDSIVSSDIHGGPAVWDPSSVSLDNLFFRPPPDMSPSV</sequence>
<accession>A0A077QXN1</accession>
<feature type="compositionally biased region" description="Polar residues" evidence="1">
    <location>
        <begin position="472"/>
        <end position="489"/>
    </location>
</feature>
<organism evidence="2">
    <name type="scientific">Melanopsichium pennsylvanicum 4</name>
    <dbReference type="NCBI Taxonomy" id="1398559"/>
    <lineage>
        <taxon>Eukaryota</taxon>
        <taxon>Fungi</taxon>
        <taxon>Dikarya</taxon>
        <taxon>Basidiomycota</taxon>
        <taxon>Ustilaginomycotina</taxon>
        <taxon>Ustilaginomycetes</taxon>
        <taxon>Ustilaginales</taxon>
        <taxon>Ustilaginaceae</taxon>
        <taxon>Melanopsichium</taxon>
    </lineage>
</organism>
<feature type="region of interest" description="Disordered" evidence="1">
    <location>
        <begin position="273"/>
        <end position="416"/>
    </location>
</feature>
<feature type="compositionally biased region" description="Low complexity" evidence="1">
    <location>
        <begin position="294"/>
        <end position="313"/>
    </location>
</feature>
<feature type="compositionally biased region" description="Pro residues" evidence="1">
    <location>
        <begin position="523"/>
        <end position="533"/>
    </location>
</feature>
<feature type="region of interest" description="Disordered" evidence="1">
    <location>
        <begin position="470"/>
        <end position="510"/>
    </location>
</feature>
<feature type="region of interest" description="Disordered" evidence="1">
    <location>
        <begin position="612"/>
        <end position="636"/>
    </location>
</feature>
<protein>
    <submittedName>
        <fullName evidence="2">Uncharacterized protein</fullName>
    </submittedName>
</protein>